<evidence type="ECO:0000313" key="2">
    <source>
        <dbReference type="Proteomes" id="UP001183390"/>
    </source>
</evidence>
<reference evidence="2" key="1">
    <citation type="submission" date="2023-07" db="EMBL/GenBank/DDBJ databases">
        <title>30 novel species of actinomycetes from the DSMZ collection.</title>
        <authorList>
            <person name="Nouioui I."/>
        </authorList>
    </citation>
    <scope>NUCLEOTIDE SEQUENCE [LARGE SCALE GENOMIC DNA]</scope>
    <source>
        <strain evidence="2">DSM 44743</strain>
    </source>
</reference>
<organism evidence="1 2">
    <name type="scientific">Nocardiopsis lambiniae</name>
    <dbReference type="NCBI Taxonomy" id="3075539"/>
    <lineage>
        <taxon>Bacteria</taxon>
        <taxon>Bacillati</taxon>
        <taxon>Actinomycetota</taxon>
        <taxon>Actinomycetes</taxon>
        <taxon>Streptosporangiales</taxon>
        <taxon>Nocardiopsidaceae</taxon>
        <taxon>Nocardiopsis</taxon>
    </lineage>
</organism>
<gene>
    <name evidence="1" type="ORF">RM479_12450</name>
</gene>
<keyword evidence="2" id="KW-1185">Reference proteome</keyword>
<dbReference type="InterPro" id="IPR036170">
    <property type="entry name" value="YezG-like_sf"/>
</dbReference>
<evidence type="ECO:0000313" key="1">
    <source>
        <dbReference type="EMBL" id="MDT0329222.1"/>
    </source>
</evidence>
<comment type="caution">
    <text evidence="1">The sequence shown here is derived from an EMBL/GenBank/DDBJ whole genome shotgun (WGS) entry which is preliminary data.</text>
</comment>
<protein>
    <submittedName>
        <fullName evidence="1">Uncharacterized protein</fullName>
    </submittedName>
</protein>
<proteinExistence type="predicted"/>
<name>A0ABU2M979_9ACTN</name>
<dbReference type="Proteomes" id="UP001183390">
    <property type="component" value="Unassembled WGS sequence"/>
</dbReference>
<sequence length="544" mass="59797">MATAPPAPTPRPVPDPEREGALLEELVRLLAAEAPAGWRVISYRAAPVGGPEWGRLGVVTAEGRETAPVPPVSLNPVVERLKDLWYVPGEGTWLDMRLVVEAPGRHTVEYDHVGCPPPAEAYPVLSLWEWERYPRDEEHVPRWWRETLEKVRGLDVEALRGEFAALVRGALEHEGLTVLGRRASSLRLLTPEGRPLALHDIDPLFARTLPDRLLTGPAPEPNAPLARDTAAKFVRAVLRGVRDRGRGHRGEGPDTAVGAVVAELARRGVRSFVTDADVLVLSGVDGRGARTDLTPFRERARDAFEGRMEEAASWYADRVTAWFGRSRAGEGAEPFDHRLRVSLRTGRAPFHLFPDRALRSETGLHQWVVLDGPLGPADLEGVVYGDSARTYAEVHAEAVRRSIAEPVETVQGWVDGARLVTVKGAHPYAAAQTHVLERHTGELAHGAIVAFPDARTVLAHPLGQGDPIAAMEGLNGLLARWPREVGWEVDATRSYWWHPSSRERADETDLPDLRPVGVKVDHGLRSVSLLTSDEEFTTLIPSLM</sequence>
<dbReference type="EMBL" id="JAVREP010000007">
    <property type="protein sequence ID" value="MDT0329222.1"/>
    <property type="molecule type" value="Genomic_DNA"/>
</dbReference>
<dbReference type="RefSeq" id="WP_311511885.1">
    <property type="nucleotide sequence ID" value="NZ_JAVREP010000007.1"/>
</dbReference>
<dbReference type="SUPFAM" id="SSF160424">
    <property type="entry name" value="BH3703-like"/>
    <property type="match status" value="1"/>
</dbReference>
<accession>A0ABU2M979</accession>